<keyword evidence="3" id="KW-1185">Reference proteome</keyword>
<proteinExistence type="predicted"/>
<evidence type="ECO:0000313" key="2">
    <source>
        <dbReference type="EMBL" id="KAH7014194.1"/>
    </source>
</evidence>
<protein>
    <submittedName>
        <fullName evidence="2">Uncharacterized protein</fullName>
    </submittedName>
</protein>
<feature type="region of interest" description="Disordered" evidence="1">
    <location>
        <begin position="99"/>
        <end position="124"/>
    </location>
</feature>
<gene>
    <name evidence="2" type="ORF">B0I36DRAFT_338382</name>
</gene>
<dbReference type="GeneID" id="70185293"/>
<name>A0A9P8XTS0_9PEZI</name>
<comment type="caution">
    <text evidence="2">The sequence shown here is derived from an EMBL/GenBank/DDBJ whole genome shotgun (WGS) entry which is preliminary data.</text>
</comment>
<sequence length="170" mass="19065">MNAEAAVHHEAEKTDRKSRDHDKCMWRHRPRWELEDVWTHSTAASTAAAIIDSGGDPQDIPSLQPYLWEGESGNREAQETSVVADGEILVPHPGYRALSRSSARSSRHMEGQIRNVGRTMPPGSETIDLRCPFARLARDLDFPLNPPGGRFREYDLPPAFEISLVNIVRA</sequence>
<organism evidence="2 3">
    <name type="scientific">Microdochium trichocladiopsis</name>
    <dbReference type="NCBI Taxonomy" id="1682393"/>
    <lineage>
        <taxon>Eukaryota</taxon>
        <taxon>Fungi</taxon>
        <taxon>Dikarya</taxon>
        <taxon>Ascomycota</taxon>
        <taxon>Pezizomycotina</taxon>
        <taxon>Sordariomycetes</taxon>
        <taxon>Xylariomycetidae</taxon>
        <taxon>Xylariales</taxon>
        <taxon>Microdochiaceae</taxon>
        <taxon>Microdochium</taxon>
    </lineage>
</organism>
<accession>A0A9P8XTS0</accession>
<dbReference type="EMBL" id="JAGTJQ010000013">
    <property type="protein sequence ID" value="KAH7014194.1"/>
    <property type="molecule type" value="Genomic_DNA"/>
</dbReference>
<reference evidence="2" key="1">
    <citation type="journal article" date="2021" name="Nat. Commun.">
        <title>Genetic determinants of endophytism in the Arabidopsis root mycobiome.</title>
        <authorList>
            <person name="Mesny F."/>
            <person name="Miyauchi S."/>
            <person name="Thiergart T."/>
            <person name="Pickel B."/>
            <person name="Atanasova L."/>
            <person name="Karlsson M."/>
            <person name="Huettel B."/>
            <person name="Barry K.W."/>
            <person name="Haridas S."/>
            <person name="Chen C."/>
            <person name="Bauer D."/>
            <person name="Andreopoulos W."/>
            <person name="Pangilinan J."/>
            <person name="LaButti K."/>
            <person name="Riley R."/>
            <person name="Lipzen A."/>
            <person name="Clum A."/>
            <person name="Drula E."/>
            <person name="Henrissat B."/>
            <person name="Kohler A."/>
            <person name="Grigoriev I.V."/>
            <person name="Martin F.M."/>
            <person name="Hacquard S."/>
        </authorList>
    </citation>
    <scope>NUCLEOTIDE SEQUENCE</scope>
    <source>
        <strain evidence="2">MPI-CAGE-CH-0230</strain>
    </source>
</reference>
<evidence type="ECO:0000256" key="1">
    <source>
        <dbReference type="SAM" id="MobiDB-lite"/>
    </source>
</evidence>
<dbReference type="RefSeq" id="XP_046005161.1">
    <property type="nucleotide sequence ID" value="XM_046155747.1"/>
</dbReference>
<dbReference type="Proteomes" id="UP000756346">
    <property type="component" value="Unassembled WGS sequence"/>
</dbReference>
<dbReference type="AlphaFoldDB" id="A0A9P8XTS0"/>
<feature type="region of interest" description="Disordered" evidence="1">
    <location>
        <begin position="1"/>
        <end position="22"/>
    </location>
</feature>
<evidence type="ECO:0000313" key="3">
    <source>
        <dbReference type="Proteomes" id="UP000756346"/>
    </source>
</evidence>